<dbReference type="RefSeq" id="WP_197004122.1">
    <property type="nucleotide sequence ID" value="NZ_BONS01000020.1"/>
</dbReference>
<keyword evidence="3" id="KW-1003">Cell membrane</keyword>
<dbReference type="GO" id="GO:0005886">
    <property type="term" value="C:plasma membrane"/>
    <property type="evidence" value="ECO:0007669"/>
    <property type="project" value="UniProtKB-SubCell"/>
</dbReference>
<feature type="transmembrane region" description="Helical" evidence="7">
    <location>
        <begin position="158"/>
        <end position="184"/>
    </location>
</feature>
<dbReference type="GO" id="GO:0055085">
    <property type="term" value="P:transmembrane transport"/>
    <property type="evidence" value="ECO:0007669"/>
    <property type="project" value="InterPro"/>
</dbReference>
<comment type="similarity">
    <text evidence="7">Belongs to the binding-protein-dependent transport system permease family.</text>
</comment>
<evidence type="ECO:0000313" key="9">
    <source>
        <dbReference type="EMBL" id="MBG6137239.1"/>
    </source>
</evidence>
<dbReference type="InterPro" id="IPR050809">
    <property type="entry name" value="UgpAE/MalFG_permease"/>
</dbReference>
<evidence type="ECO:0000256" key="6">
    <source>
        <dbReference type="ARBA" id="ARBA00023136"/>
    </source>
</evidence>
<feature type="transmembrane region" description="Helical" evidence="7">
    <location>
        <begin position="73"/>
        <end position="95"/>
    </location>
</feature>
<accession>A0A8J7KJU6</accession>
<keyword evidence="10" id="KW-1185">Reference proteome</keyword>
<keyword evidence="2 7" id="KW-0813">Transport</keyword>
<dbReference type="PANTHER" id="PTHR43227:SF8">
    <property type="entry name" value="DIACETYLCHITOBIOSE UPTAKE SYSTEM PERMEASE PROTEIN DASB"/>
    <property type="match status" value="1"/>
</dbReference>
<reference evidence="9" key="1">
    <citation type="submission" date="2020-11" db="EMBL/GenBank/DDBJ databases">
        <title>Sequencing the genomes of 1000 actinobacteria strains.</title>
        <authorList>
            <person name="Klenk H.-P."/>
        </authorList>
    </citation>
    <scope>NUCLEOTIDE SEQUENCE</scope>
    <source>
        <strain evidence="9">DSM 45356</strain>
    </source>
</reference>
<keyword evidence="4 7" id="KW-0812">Transmembrane</keyword>
<evidence type="ECO:0000256" key="4">
    <source>
        <dbReference type="ARBA" id="ARBA00022692"/>
    </source>
</evidence>
<protein>
    <submittedName>
        <fullName evidence="9">Glucose/mannose transport system permease protein</fullName>
    </submittedName>
</protein>
<evidence type="ECO:0000256" key="2">
    <source>
        <dbReference type="ARBA" id="ARBA00022448"/>
    </source>
</evidence>
<keyword evidence="6 7" id="KW-0472">Membrane</keyword>
<gene>
    <name evidence="9" type="ORF">IW245_003433</name>
</gene>
<keyword evidence="5 7" id="KW-1133">Transmembrane helix</keyword>
<comment type="caution">
    <text evidence="9">The sequence shown here is derived from an EMBL/GenBank/DDBJ whole genome shotgun (WGS) entry which is preliminary data.</text>
</comment>
<dbReference type="InterPro" id="IPR035906">
    <property type="entry name" value="MetI-like_sf"/>
</dbReference>
<dbReference type="SUPFAM" id="SSF161098">
    <property type="entry name" value="MetI-like"/>
    <property type="match status" value="1"/>
</dbReference>
<feature type="transmembrane region" description="Helical" evidence="7">
    <location>
        <begin position="262"/>
        <end position="287"/>
    </location>
</feature>
<proteinExistence type="inferred from homology"/>
<feature type="domain" description="ABC transmembrane type-1" evidence="8">
    <location>
        <begin position="70"/>
        <end position="286"/>
    </location>
</feature>
<dbReference type="PROSITE" id="PS50928">
    <property type="entry name" value="ABC_TM1"/>
    <property type="match status" value="1"/>
</dbReference>
<evidence type="ECO:0000256" key="5">
    <source>
        <dbReference type="ARBA" id="ARBA00022989"/>
    </source>
</evidence>
<evidence type="ECO:0000256" key="7">
    <source>
        <dbReference type="RuleBase" id="RU363032"/>
    </source>
</evidence>
<dbReference type="PANTHER" id="PTHR43227">
    <property type="entry name" value="BLL4140 PROTEIN"/>
    <property type="match status" value="1"/>
</dbReference>
<organism evidence="9 10">
    <name type="scientific">Longispora fulva</name>
    <dbReference type="NCBI Taxonomy" id="619741"/>
    <lineage>
        <taxon>Bacteria</taxon>
        <taxon>Bacillati</taxon>
        <taxon>Actinomycetota</taxon>
        <taxon>Actinomycetes</taxon>
        <taxon>Micromonosporales</taxon>
        <taxon>Micromonosporaceae</taxon>
        <taxon>Longispora</taxon>
    </lineage>
</organism>
<feature type="transmembrane region" description="Helical" evidence="7">
    <location>
        <begin position="12"/>
        <end position="33"/>
    </location>
</feature>
<feature type="transmembrane region" description="Helical" evidence="7">
    <location>
        <begin position="205"/>
        <end position="228"/>
    </location>
</feature>
<evidence type="ECO:0000256" key="1">
    <source>
        <dbReference type="ARBA" id="ARBA00004651"/>
    </source>
</evidence>
<dbReference type="InterPro" id="IPR000515">
    <property type="entry name" value="MetI-like"/>
</dbReference>
<comment type="subcellular location">
    <subcellularLocation>
        <location evidence="1 7">Cell membrane</location>
        <topology evidence="1 7">Multi-pass membrane protein</topology>
    </subcellularLocation>
</comment>
<dbReference type="CDD" id="cd06261">
    <property type="entry name" value="TM_PBP2"/>
    <property type="match status" value="1"/>
</dbReference>
<evidence type="ECO:0000256" key="3">
    <source>
        <dbReference type="ARBA" id="ARBA00022475"/>
    </source>
</evidence>
<dbReference type="AlphaFoldDB" id="A0A8J7KJU6"/>
<dbReference type="EMBL" id="JADOUF010000001">
    <property type="protein sequence ID" value="MBG6137239.1"/>
    <property type="molecule type" value="Genomic_DNA"/>
</dbReference>
<evidence type="ECO:0000313" key="10">
    <source>
        <dbReference type="Proteomes" id="UP000622552"/>
    </source>
</evidence>
<sequence length="295" mass="32537">MRKRKFRSWGPALLLVAPSLVLLGVFVYGFIGWNAKVSLTDWKGLTPSDTYVGLANYRELFADQTFRNDARNLLVFTVVFIGGALAMGIVLALLLDKGARGESVWRGVFLFPMAISFIATGIVWRWLLNSDPGAGTTGLNTFLDWFGLHSDWHKSPSAGAITAIALPAGWALSGYVMALFLAGLRGIPEELREAARVDGASERQVYWSVVRPMLTPVLMSALVILAHISLKTFDLIYAIAPLDARTETPALYMWLTSFRGGFFARGAAIATLLFLAIALVVVPYIWYTSRKERTR</sequence>
<evidence type="ECO:0000259" key="8">
    <source>
        <dbReference type="PROSITE" id="PS50928"/>
    </source>
</evidence>
<name>A0A8J7KJU6_9ACTN</name>
<dbReference type="Gene3D" id="1.10.3720.10">
    <property type="entry name" value="MetI-like"/>
    <property type="match status" value="1"/>
</dbReference>
<feature type="transmembrane region" description="Helical" evidence="7">
    <location>
        <begin position="107"/>
        <end position="127"/>
    </location>
</feature>
<dbReference type="Pfam" id="PF00528">
    <property type="entry name" value="BPD_transp_1"/>
    <property type="match status" value="1"/>
</dbReference>
<dbReference type="Proteomes" id="UP000622552">
    <property type="component" value="Unassembled WGS sequence"/>
</dbReference>